<dbReference type="Proteomes" id="UP001353858">
    <property type="component" value="Unassembled WGS sequence"/>
</dbReference>
<protein>
    <submittedName>
        <fullName evidence="3">Uncharacterized protein</fullName>
    </submittedName>
</protein>
<accession>A0AAN7PCY3</accession>
<organism evidence="3 4">
    <name type="scientific">Aquatica leii</name>
    <dbReference type="NCBI Taxonomy" id="1421715"/>
    <lineage>
        <taxon>Eukaryota</taxon>
        <taxon>Metazoa</taxon>
        <taxon>Ecdysozoa</taxon>
        <taxon>Arthropoda</taxon>
        <taxon>Hexapoda</taxon>
        <taxon>Insecta</taxon>
        <taxon>Pterygota</taxon>
        <taxon>Neoptera</taxon>
        <taxon>Endopterygota</taxon>
        <taxon>Coleoptera</taxon>
        <taxon>Polyphaga</taxon>
        <taxon>Elateriformia</taxon>
        <taxon>Elateroidea</taxon>
        <taxon>Lampyridae</taxon>
        <taxon>Luciolinae</taxon>
        <taxon>Aquatica</taxon>
    </lineage>
</organism>
<gene>
    <name evidence="3" type="ORF">RN001_002121</name>
</gene>
<evidence type="ECO:0000313" key="3">
    <source>
        <dbReference type="EMBL" id="KAK4885850.1"/>
    </source>
</evidence>
<feature type="signal peptide" evidence="2">
    <location>
        <begin position="1"/>
        <end position="15"/>
    </location>
</feature>
<keyword evidence="4" id="KW-1185">Reference proteome</keyword>
<evidence type="ECO:0000313" key="4">
    <source>
        <dbReference type="Proteomes" id="UP001353858"/>
    </source>
</evidence>
<evidence type="ECO:0000256" key="1">
    <source>
        <dbReference type="SAM" id="MobiDB-lite"/>
    </source>
</evidence>
<feature type="chain" id="PRO_5043055053" evidence="2">
    <location>
        <begin position="16"/>
        <end position="92"/>
    </location>
</feature>
<feature type="region of interest" description="Disordered" evidence="1">
    <location>
        <begin position="54"/>
        <end position="92"/>
    </location>
</feature>
<name>A0AAN7PCY3_9COLE</name>
<dbReference type="EMBL" id="JARPUR010000001">
    <property type="protein sequence ID" value="KAK4885850.1"/>
    <property type="molecule type" value="Genomic_DNA"/>
</dbReference>
<dbReference type="AlphaFoldDB" id="A0AAN7PCY3"/>
<reference evidence="4" key="1">
    <citation type="submission" date="2023-01" db="EMBL/GenBank/DDBJ databases">
        <title>Key to firefly adult light organ development and bioluminescence: homeobox transcription factors regulate luciferase expression and transportation to peroxisome.</title>
        <authorList>
            <person name="Fu X."/>
        </authorList>
    </citation>
    <scope>NUCLEOTIDE SEQUENCE [LARGE SCALE GENOMIC DNA]</scope>
</reference>
<comment type="caution">
    <text evidence="3">The sequence shown here is derived from an EMBL/GenBank/DDBJ whole genome shotgun (WGS) entry which is preliminary data.</text>
</comment>
<feature type="compositionally biased region" description="Basic and acidic residues" evidence="1">
    <location>
        <begin position="79"/>
        <end position="92"/>
    </location>
</feature>
<sequence>MVAVTSLFSTTLVSSWLECLLCCGKKAWIDSLAENSSKSVDQLRKCLENMQARRKKDLANEKKQRMSTGGGKYVPPLHENIDHVSDGDKKHH</sequence>
<keyword evidence="2" id="KW-0732">Signal</keyword>
<evidence type="ECO:0000256" key="2">
    <source>
        <dbReference type="SAM" id="SignalP"/>
    </source>
</evidence>
<proteinExistence type="predicted"/>